<feature type="region of interest" description="Disordered" evidence="1">
    <location>
        <begin position="392"/>
        <end position="564"/>
    </location>
</feature>
<dbReference type="AlphaFoldDB" id="A0A0G4EK29"/>
<evidence type="ECO:0000259" key="2">
    <source>
        <dbReference type="PROSITE" id="PS50174"/>
    </source>
</evidence>
<proteinExistence type="predicted"/>
<dbReference type="OrthoDB" id="20507at2759"/>
<name>A0A0G4EK29_VITBC</name>
<feature type="region of interest" description="Disordered" evidence="1">
    <location>
        <begin position="209"/>
        <end position="301"/>
    </location>
</feature>
<feature type="region of interest" description="Disordered" evidence="1">
    <location>
        <begin position="590"/>
        <end position="614"/>
    </location>
</feature>
<organism evidence="3 4">
    <name type="scientific">Vitrella brassicaformis (strain CCMP3155)</name>
    <dbReference type="NCBI Taxonomy" id="1169540"/>
    <lineage>
        <taxon>Eukaryota</taxon>
        <taxon>Sar</taxon>
        <taxon>Alveolata</taxon>
        <taxon>Colpodellida</taxon>
        <taxon>Vitrellaceae</taxon>
        <taxon>Vitrella</taxon>
    </lineage>
</organism>
<dbReference type="Proteomes" id="UP000041254">
    <property type="component" value="Unassembled WGS sequence"/>
</dbReference>
<dbReference type="InterPro" id="IPR011666">
    <property type="entry name" value="DUF1604"/>
</dbReference>
<dbReference type="VEuPathDB" id="CryptoDB:Vbra_12073"/>
<feature type="compositionally biased region" description="Basic and acidic residues" evidence="1">
    <location>
        <begin position="251"/>
        <end position="263"/>
    </location>
</feature>
<evidence type="ECO:0000313" key="4">
    <source>
        <dbReference type="Proteomes" id="UP000041254"/>
    </source>
</evidence>
<feature type="compositionally biased region" description="Basic and acidic residues" evidence="1">
    <location>
        <begin position="597"/>
        <end position="614"/>
    </location>
</feature>
<dbReference type="GO" id="GO:0005634">
    <property type="term" value="C:nucleus"/>
    <property type="evidence" value="ECO:0007669"/>
    <property type="project" value="TreeGrafter"/>
</dbReference>
<feature type="compositionally biased region" description="Basic and acidic residues" evidence="1">
    <location>
        <begin position="217"/>
        <end position="240"/>
    </location>
</feature>
<protein>
    <recommendedName>
        <fullName evidence="2">G-patch domain-containing protein</fullName>
    </recommendedName>
</protein>
<gene>
    <name evidence="3" type="ORF">Vbra_12073</name>
</gene>
<feature type="compositionally biased region" description="Pro residues" evidence="1">
    <location>
        <begin position="461"/>
        <end position="471"/>
    </location>
</feature>
<dbReference type="InParanoid" id="A0A0G4EK29"/>
<reference evidence="3 4" key="1">
    <citation type="submission" date="2014-11" db="EMBL/GenBank/DDBJ databases">
        <authorList>
            <person name="Zhu J."/>
            <person name="Qi W."/>
            <person name="Song R."/>
        </authorList>
    </citation>
    <scope>NUCLEOTIDE SEQUENCE [LARGE SCALE GENOMIC DNA]</scope>
</reference>
<feature type="region of interest" description="Disordered" evidence="1">
    <location>
        <begin position="116"/>
        <end position="173"/>
    </location>
</feature>
<feature type="compositionally biased region" description="Basic and acidic residues" evidence="1">
    <location>
        <begin position="491"/>
        <end position="547"/>
    </location>
</feature>
<evidence type="ECO:0000256" key="1">
    <source>
        <dbReference type="SAM" id="MobiDB-lite"/>
    </source>
</evidence>
<feature type="region of interest" description="Disordered" evidence="1">
    <location>
        <begin position="680"/>
        <end position="705"/>
    </location>
</feature>
<accession>A0A0G4EK29</accession>
<feature type="compositionally biased region" description="Acidic residues" evidence="1">
    <location>
        <begin position="149"/>
        <end position="166"/>
    </location>
</feature>
<dbReference type="PROSITE" id="PS50174">
    <property type="entry name" value="G_PATCH"/>
    <property type="match status" value="1"/>
</dbReference>
<dbReference type="STRING" id="1169540.A0A0G4EK29"/>
<dbReference type="InterPro" id="IPR000467">
    <property type="entry name" value="G_patch_dom"/>
</dbReference>
<dbReference type="GO" id="GO:0006397">
    <property type="term" value="P:mRNA processing"/>
    <property type="evidence" value="ECO:0007669"/>
    <property type="project" value="InterPro"/>
</dbReference>
<keyword evidence="4" id="KW-1185">Reference proteome</keyword>
<feature type="domain" description="G-patch" evidence="2">
    <location>
        <begin position="187"/>
        <end position="207"/>
    </location>
</feature>
<sequence>MEKRKGRGRAMDDAIDLEADDKKVATFLGTPLSKKDIDELDEEERAKRLRGVKPWEQIVTDEKGRRRFHGAFTGGFSAGYFNTVGTAEGWAPSEFRSSRDKRADRREQRVEDFMDEEDLQSATLAGRTIKTTSEFAPQRRPPPPKAAEDADADADMGEGGEGEEEGTGVRDLGLSSHVAQMMVTPTDASIGFRLLKAMGWREGRPVGIAKAKKAPKHIQEALDKMKEQPQPPKHDQDVTTDRSGAAAPPQDVKREDTEQPEPKKAKRVMGCALPPSLALQRDRERAALTGELDPEEERLREAEERRMELERDLQLLLKPKTDFKGIGYVGESLRDLLAPPSVTAAAGSSSEAGGEGGRRRVVRGEAFGIGAFEEAEEWEDIYQLEDKKIFHKSLPAPGDTEDDARPSRGPRALEGPAAPHALTDRERPQVLGLRKTGERRCQTDGRPALPGFVLGDSPLVLPTPEPPPPVPSHFKGRHVPTREELEEADSEEFRQLLEHFKSVRPLKEESKKAADEKKGPLDPSKRGEMLGETPLPDRDSDRHDGSKTEGAAAAAAAGGGRKGGAMWASMSAEMKQNILGSLFPGRSFVRGGTQDMGGERKALHNQPFEKDAEKQKRYERFCDALEGRVQPSQAYADDEKMGKAAAAREREEFGRVYKLFRQSHPEAPSTPAAIEQAEKEEGNAGGGVGLPNAPPSDPGKPVRTSCNWKPERLLCRRFGVPDPWAKQPFFDDSRESEGAAGGGLPSFLDIVQRGVQAASAVGPMGGQMTMDVGGFGPAPGLVPPQPIAQQNGAAAAAATAMDECVEEKEMEPELPRPPISLFKAIFESDSEGEEGG</sequence>
<dbReference type="PANTHER" id="PTHR13384">
    <property type="entry name" value="G PATCH DOMAIN-CONTAINING PROTEIN 1"/>
    <property type="match status" value="1"/>
</dbReference>
<dbReference type="Pfam" id="PF26093">
    <property type="entry name" value="HTH_TGH"/>
    <property type="match status" value="1"/>
</dbReference>
<dbReference type="OMA" id="MWASMSA"/>
<dbReference type="GO" id="GO:0003723">
    <property type="term" value="F:RNA binding"/>
    <property type="evidence" value="ECO:0007669"/>
    <property type="project" value="TreeGrafter"/>
</dbReference>
<dbReference type="EMBL" id="CDMY01000248">
    <property type="protein sequence ID" value="CEL96870.1"/>
    <property type="molecule type" value="Genomic_DNA"/>
</dbReference>
<dbReference type="PANTHER" id="PTHR13384:SF19">
    <property type="entry name" value="G PATCH DOMAIN-CONTAINING PROTEIN 1"/>
    <property type="match status" value="1"/>
</dbReference>
<dbReference type="Pfam" id="PF07713">
    <property type="entry name" value="DUF1604"/>
    <property type="match status" value="1"/>
</dbReference>
<evidence type="ECO:0000313" key="3">
    <source>
        <dbReference type="EMBL" id="CEL96870.1"/>
    </source>
</evidence>